<dbReference type="OrthoDB" id="531768at2759"/>
<dbReference type="KEGG" id="vcn:VOLCADRAFT_88492"/>
<reference evidence="1 2" key="1">
    <citation type="journal article" date="2010" name="Science">
        <title>Genomic analysis of organismal complexity in the multicellular green alga Volvox carteri.</title>
        <authorList>
            <person name="Prochnik S.E."/>
            <person name="Umen J."/>
            <person name="Nedelcu A.M."/>
            <person name="Hallmann A."/>
            <person name="Miller S.M."/>
            <person name="Nishii I."/>
            <person name="Ferris P."/>
            <person name="Kuo A."/>
            <person name="Mitros T."/>
            <person name="Fritz-Laylin L.K."/>
            <person name="Hellsten U."/>
            <person name="Chapman J."/>
            <person name="Simakov O."/>
            <person name="Rensing S.A."/>
            <person name="Terry A."/>
            <person name="Pangilinan J."/>
            <person name="Kapitonov V."/>
            <person name="Jurka J."/>
            <person name="Salamov A."/>
            <person name="Shapiro H."/>
            <person name="Schmutz J."/>
            <person name="Grimwood J."/>
            <person name="Lindquist E."/>
            <person name="Lucas S."/>
            <person name="Grigoriev I.V."/>
            <person name="Schmitt R."/>
            <person name="Kirk D."/>
            <person name="Rokhsar D.S."/>
        </authorList>
    </citation>
    <scope>NUCLEOTIDE SEQUENCE [LARGE SCALE GENOMIC DNA]</scope>
    <source>
        <strain evidence="2">f. Nagariensis / Eve</strain>
    </source>
</reference>
<dbReference type="GeneID" id="9624139"/>
<dbReference type="AlphaFoldDB" id="D8TP52"/>
<proteinExistence type="predicted"/>
<evidence type="ECO:0000313" key="1">
    <source>
        <dbReference type="EMBL" id="EFJ50559.1"/>
    </source>
</evidence>
<sequence length="716" mass="78202">MCSLGKVKPFFGDVMPSPAMKSCLEARSYKKEVVLLTESRLNPAYQTFRSLLDLGYEHAVLLSTLERCVRSNATWPRLGCVWSTQPLLSQMRYLMDRINCGVVYIRNARPDGPAAYVLAEVLDRLERWADNPGYFSGRGLNGWCWDQQMYSDAFLSTLAGRPVSYSCWLKYEPPSLKAEWDESHVRLFGGRPGRPFEHQDYLRDVPAPWPAELLTEAPDYPHKRVETIWMATMRVPNARGDWPMELGGAVYPPQRGETSRIWREILEADGVPLWPDPEDPTKADLAATITETFAYLPIYLSESWSQGGALGYWNPALLRPTGQPPAALAHFVHVPGGATNKLTVKMAFNHWDWDVAHAAHPNRGVFFASTRAAPLPDVLALDPRLVAGGKWSQEGDFAAVVLALLRLALEMGRAVAYPAPPCNASWLGGEANNRLPLVVHHERNAAEPGGVPTGGFHIPYSPRGKGFKDLRCLWGGYLPFGCQASRWYFPGGLLAPEYDHLLDIIRRDSAGLAAARQSAEHLSQLGFSTRAEDLLASPGFGGGVSSGSGFSVDFQGGGGDVVTVPRELLQPPAAAAAWDVTRLAAALMDKYGGPGSGLQANVADLAAAATADVDSATTAAAAAATTASSGRPRVLVLPEVPRLTEVLGPRHELFKRELATGPDRNVMSCDWILTGRPYRRRLLQQQQQQGSAMAQAMAAWRLGELLEAEEVEADEA</sequence>
<dbReference type="Proteomes" id="UP000001058">
    <property type="component" value="Unassembled WGS sequence"/>
</dbReference>
<dbReference type="RefSeq" id="XP_002948152.1">
    <property type="nucleotide sequence ID" value="XM_002948106.1"/>
</dbReference>
<evidence type="ECO:0000313" key="2">
    <source>
        <dbReference type="Proteomes" id="UP000001058"/>
    </source>
</evidence>
<gene>
    <name evidence="1" type="ORF">VOLCADRAFT_88492</name>
</gene>
<name>D8TP52_VOLCA</name>
<dbReference type="InParanoid" id="D8TP52"/>
<keyword evidence="2" id="KW-1185">Reference proteome</keyword>
<accession>D8TP52</accession>
<dbReference type="EMBL" id="GL378330">
    <property type="protein sequence ID" value="EFJ50559.1"/>
    <property type="molecule type" value="Genomic_DNA"/>
</dbReference>
<protein>
    <submittedName>
        <fullName evidence="1">Uncharacterized protein</fullName>
    </submittedName>
</protein>
<organism evidence="2">
    <name type="scientific">Volvox carteri f. nagariensis</name>
    <dbReference type="NCBI Taxonomy" id="3068"/>
    <lineage>
        <taxon>Eukaryota</taxon>
        <taxon>Viridiplantae</taxon>
        <taxon>Chlorophyta</taxon>
        <taxon>core chlorophytes</taxon>
        <taxon>Chlorophyceae</taxon>
        <taxon>CS clade</taxon>
        <taxon>Chlamydomonadales</taxon>
        <taxon>Volvocaceae</taxon>
        <taxon>Volvox</taxon>
    </lineage>
</organism>